<sequence length="57" mass="6586">MLEELRERYGQAGVDELEEEGHCTSDKNIIERLVKNYKSFKTPSENGVIVWIEVSES</sequence>
<proteinExistence type="predicted"/>
<dbReference type="AlphaFoldDB" id="A0A0K0DQ62"/>
<reference evidence="1" key="1">
    <citation type="submission" date="2012-09" db="EMBL/GenBank/DDBJ databases">
        <authorList>
            <person name="Martin A.A."/>
        </authorList>
    </citation>
    <scope>NUCLEOTIDE SEQUENCE</scope>
</reference>
<evidence type="ECO:0000313" key="2">
    <source>
        <dbReference type="WBParaSite" id="ACAC_0001390101-mRNA-1"/>
    </source>
</evidence>
<evidence type="ECO:0000313" key="1">
    <source>
        <dbReference type="Proteomes" id="UP000035642"/>
    </source>
</evidence>
<dbReference type="Proteomes" id="UP000035642">
    <property type="component" value="Unassembled WGS sequence"/>
</dbReference>
<keyword evidence="1" id="KW-1185">Reference proteome</keyword>
<accession>A0A0K0DQ62</accession>
<organism evidence="1 2">
    <name type="scientific">Angiostrongylus cantonensis</name>
    <name type="common">Rat lungworm</name>
    <dbReference type="NCBI Taxonomy" id="6313"/>
    <lineage>
        <taxon>Eukaryota</taxon>
        <taxon>Metazoa</taxon>
        <taxon>Ecdysozoa</taxon>
        <taxon>Nematoda</taxon>
        <taxon>Chromadorea</taxon>
        <taxon>Rhabditida</taxon>
        <taxon>Rhabditina</taxon>
        <taxon>Rhabditomorpha</taxon>
        <taxon>Strongyloidea</taxon>
        <taxon>Metastrongylidae</taxon>
        <taxon>Angiostrongylus</taxon>
    </lineage>
</organism>
<protein>
    <submittedName>
        <fullName evidence="2">ASCH domain-containing protein</fullName>
    </submittedName>
</protein>
<dbReference type="WBParaSite" id="ACAC_0001390101-mRNA-1">
    <property type="protein sequence ID" value="ACAC_0001390101-mRNA-1"/>
    <property type="gene ID" value="ACAC_0001390101"/>
</dbReference>
<name>A0A0K0DQ62_ANGCA</name>
<reference evidence="2" key="2">
    <citation type="submission" date="2017-02" db="UniProtKB">
        <authorList>
            <consortium name="WormBaseParasite"/>
        </authorList>
    </citation>
    <scope>IDENTIFICATION</scope>
</reference>